<dbReference type="PANTHER" id="PTHR10285">
    <property type="entry name" value="URIDINE KINASE"/>
    <property type="match status" value="1"/>
</dbReference>
<keyword evidence="3" id="KW-1185">Reference proteome</keyword>
<dbReference type="CDD" id="cd02024">
    <property type="entry name" value="NRK1"/>
    <property type="match status" value="1"/>
</dbReference>
<evidence type="ECO:0000256" key="1">
    <source>
        <dbReference type="SAM" id="SignalP"/>
    </source>
</evidence>
<dbReference type="GO" id="GO:0016301">
    <property type="term" value="F:kinase activity"/>
    <property type="evidence" value="ECO:0007669"/>
    <property type="project" value="UniProtKB-KW"/>
</dbReference>
<dbReference type="EMBL" id="JAHMUF010000005">
    <property type="protein sequence ID" value="KAG7194965.1"/>
    <property type="molecule type" value="Genomic_DNA"/>
</dbReference>
<dbReference type="InterPro" id="IPR027417">
    <property type="entry name" value="P-loop_NTPase"/>
</dbReference>
<dbReference type="Gene3D" id="3.40.50.300">
    <property type="entry name" value="P-loop containing nucleotide triphosphate hydrolases"/>
    <property type="match status" value="1"/>
</dbReference>
<comment type="caution">
    <text evidence="2">The sequence shown here is derived from an EMBL/GenBank/DDBJ whole genome shotgun (WGS) entry which is preliminary data.</text>
</comment>
<sequence length="244" mass="28323">MTTSLLKVLLIAFGGPSSSGKTTAAKALQTILPKSLLVHLDDFYLPSDLIPYDEEVKEQNWDVPEAIDFNKFKTYIDGLRTGKGLNIQIDSLEGDTPLKLDLKGQLKFKTLLNQYPTLFNHDEETIFVLVDGFMLYHDPKITELFDIRFFFHAPYETLKYRREHRHGYNTDVGVWVDPPGYFDRLVWPGYVKTHKYLFINEDVDQELTDYAKETLQLQEFKNDDSLSLEDMVQWSLQTIITKLS</sequence>
<keyword evidence="1" id="KW-0732">Signal</keyword>
<protein>
    <submittedName>
        <fullName evidence="2">Ribosylnicotinamide kinase</fullName>
    </submittedName>
</protein>
<evidence type="ECO:0000313" key="3">
    <source>
        <dbReference type="Proteomes" id="UP000790833"/>
    </source>
</evidence>
<keyword evidence="2" id="KW-0808">Transferase</keyword>
<dbReference type="AlphaFoldDB" id="A0A9P7VC22"/>
<feature type="signal peptide" evidence="1">
    <location>
        <begin position="1"/>
        <end position="20"/>
    </location>
</feature>
<dbReference type="Proteomes" id="UP000790833">
    <property type="component" value="Unassembled WGS sequence"/>
</dbReference>
<dbReference type="OrthoDB" id="10041966at2759"/>
<dbReference type="RefSeq" id="XP_043050512.1">
    <property type="nucleotide sequence ID" value="XM_043194761.1"/>
</dbReference>
<accession>A0A9P7VC22</accession>
<dbReference type="SUPFAM" id="SSF52540">
    <property type="entry name" value="P-loop containing nucleoside triphosphate hydrolases"/>
    <property type="match status" value="1"/>
</dbReference>
<organism evidence="2 3">
    <name type="scientific">Scheffersomyces spartinae</name>
    <dbReference type="NCBI Taxonomy" id="45513"/>
    <lineage>
        <taxon>Eukaryota</taxon>
        <taxon>Fungi</taxon>
        <taxon>Dikarya</taxon>
        <taxon>Ascomycota</taxon>
        <taxon>Saccharomycotina</taxon>
        <taxon>Pichiomycetes</taxon>
        <taxon>Debaryomycetaceae</taxon>
        <taxon>Scheffersomyces</taxon>
    </lineage>
</organism>
<name>A0A9P7VC22_9ASCO</name>
<reference evidence="2" key="1">
    <citation type="submission" date="2021-03" db="EMBL/GenBank/DDBJ databases">
        <authorList>
            <person name="Palmer J.M."/>
        </authorList>
    </citation>
    <scope>NUCLEOTIDE SEQUENCE</scope>
    <source>
        <strain evidence="2">ARV_011</strain>
    </source>
</reference>
<keyword evidence="2" id="KW-0418">Kinase</keyword>
<gene>
    <name evidence="2" type="primary">NRK1</name>
    <name evidence="2" type="ORF">KQ657_004076</name>
</gene>
<evidence type="ECO:0000313" key="2">
    <source>
        <dbReference type="EMBL" id="KAG7194965.1"/>
    </source>
</evidence>
<dbReference type="GeneID" id="66117450"/>
<proteinExistence type="predicted"/>
<feature type="chain" id="PRO_5040362934" evidence="1">
    <location>
        <begin position="21"/>
        <end position="244"/>
    </location>
</feature>